<comment type="caution">
    <text evidence="1">The sequence shown here is derived from an EMBL/GenBank/DDBJ whole genome shotgun (WGS) entry which is preliminary data.</text>
</comment>
<dbReference type="EMBL" id="NXNI01000002">
    <property type="protein sequence ID" value="PCR88728.1"/>
    <property type="molecule type" value="Genomic_DNA"/>
</dbReference>
<name>A0A2A5QPF9_9EURY</name>
<dbReference type="RefSeq" id="WP_097381748.1">
    <property type="nucleotide sequence ID" value="NZ_NXNI01000002.1"/>
</dbReference>
<dbReference type="Proteomes" id="UP000219689">
    <property type="component" value="Unassembled WGS sequence"/>
</dbReference>
<organism evidence="1 2">
    <name type="scientific">Natrinema ejinorense</name>
    <dbReference type="NCBI Taxonomy" id="373386"/>
    <lineage>
        <taxon>Archaea</taxon>
        <taxon>Methanobacteriati</taxon>
        <taxon>Methanobacteriota</taxon>
        <taxon>Stenosarchaea group</taxon>
        <taxon>Halobacteria</taxon>
        <taxon>Halobacteriales</taxon>
        <taxon>Natrialbaceae</taxon>
        <taxon>Natrinema</taxon>
    </lineage>
</organism>
<keyword evidence="2" id="KW-1185">Reference proteome</keyword>
<evidence type="ECO:0000313" key="2">
    <source>
        <dbReference type="Proteomes" id="UP000219689"/>
    </source>
</evidence>
<gene>
    <name evidence="1" type="ORF">CP557_19690</name>
</gene>
<accession>A0A2A5QPF9</accession>
<dbReference type="AlphaFoldDB" id="A0A2A5QPF9"/>
<evidence type="ECO:0000313" key="1">
    <source>
        <dbReference type="EMBL" id="PCR88728.1"/>
    </source>
</evidence>
<protein>
    <submittedName>
        <fullName evidence="1">Uncharacterized protein</fullName>
    </submittedName>
</protein>
<reference evidence="1 2" key="1">
    <citation type="submission" date="2017-09" db="EMBL/GenBank/DDBJ databases">
        <title>Genome sequences of Natrinema ejinorence JCM 13890T.</title>
        <authorList>
            <person name="Roh S.W."/>
            <person name="Kim Y.B."/>
            <person name="Kim J.Y."/>
        </authorList>
    </citation>
    <scope>NUCLEOTIDE SEQUENCE [LARGE SCALE GENOMIC DNA]</scope>
    <source>
        <strain evidence="1 2">JCM 13890</strain>
    </source>
</reference>
<proteinExistence type="predicted"/>
<sequence length="70" mass="7609">MESKAIFAGVVSRTAAIETRIGAVAKRCGPLAQVPVRVTSDSHRNDREASIPAIAFCDRYVDRHHSSISE</sequence>